<evidence type="ECO:0000256" key="4">
    <source>
        <dbReference type="ARBA" id="ARBA00023163"/>
    </source>
</evidence>
<dbReference type="GO" id="GO:0045892">
    <property type="term" value="P:negative regulation of DNA-templated transcription"/>
    <property type="evidence" value="ECO:0007669"/>
    <property type="project" value="TreeGrafter"/>
</dbReference>
<dbReference type="PROSITE" id="PS51078">
    <property type="entry name" value="ICLR_ED"/>
    <property type="match status" value="1"/>
</dbReference>
<dbReference type="GO" id="GO:0003700">
    <property type="term" value="F:DNA-binding transcription factor activity"/>
    <property type="evidence" value="ECO:0007669"/>
    <property type="project" value="TreeGrafter"/>
</dbReference>
<dbReference type="EMBL" id="SDMR01000011">
    <property type="protein sequence ID" value="TBT94681.1"/>
    <property type="molecule type" value="Genomic_DNA"/>
</dbReference>
<dbReference type="SUPFAM" id="SSF46785">
    <property type="entry name" value="Winged helix' DNA-binding domain"/>
    <property type="match status" value="1"/>
</dbReference>
<gene>
    <name evidence="9" type="ORF">ET996_09800</name>
</gene>
<keyword evidence="2" id="KW-0805">Transcription regulation</keyword>
<sequence>MTAVIRFLPRYGANLVAWVDIPLGGTENQCVPPTERDTPVSVLERAATLLESFNTERPTLSLADLTRATGLARSTTHRLAEDLVKLGWLERSAKGYQLGMRLFEYGELVPRQRDFVSVALPYMEDLRTATGAAVHLAVLDGTEVVYLQVLASKAAPRMNSRRGGRLPAHATGVGKAILAFSSPETVQKVIDTGLPRLTPRTISTAGQLKRELGAIRASGISYDREESNPGVLCAAAPIIGPDGVVRGALSASGFARRVAPRMAPAVQTSALALTRDLARQVWALPER</sequence>
<evidence type="ECO:0000256" key="3">
    <source>
        <dbReference type="ARBA" id="ARBA00023125"/>
    </source>
</evidence>
<dbReference type="Pfam" id="PF01614">
    <property type="entry name" value="IclR_C"/>
    <property type="match status" value="1"/>
</dbReference>
<dbReference type="InterPro" id="IPR005471">
    <property type="entry name" value="Tscrpt_reg_IclR_N"/>
</dbReference>
<dbReference type="PANTHER" id="PTHR30136">
    <property type="entry name" value="HELIX-TURN-HELIX TRANSCRIPTIONAL REGULATOR, ICLR FAMILY"/>
    <property type="match status" value="1"/>
</dbReference>
<dbReference type="Gene3D" id="1.10.10.10">
    <property type="entry name" value="Winged helix-like DNA-binding domain superfamily/Winged helix DNA-binding domain"/>
    <property type="match status" value="1"/>
</dbReference>
<dbReference type="Pfam" id="PF09339">
    <property type="entry name" value="HTH_IclR"/>
    <property type="match status" value="1"/>
</dbReference>
<name>A0A4V6MV46_PROTD</name>
<dbReference type="InterPro" id="IPR036390">
    <property type="entry name" value="WH_DNA-bd_sf"/>
</dbReference>
<comment type="caution">
    <text evidence="9">The sequence shown here is derived from an EMBL/GenBank/DDBJ whole genome shotgun (WGS) entry which is preliminary data.</text>
</comment>
<dbReference type="GO" id="GO:0006071">
    <property type="term" value="P:glycerol metabolic process"/>
    <property type="evidence" value="ECO:0007669"/>
    <property type="project" value="UniProtKB-KW"/>
</dbReference>
<dbReference type="SMART" id="SM00346">
    <property type="entry name" value="HTH_ICLR"/>
    <property type="match status" value="1"/>
</dbReference>
<dbReference type="InterPro" id="IPR029016">
    <property type="entry name" value="GAF-like_dom_sf"/>
</dbReference>
<evidence type="ECO:0000256" key="5">
    <source>
        <dbReference type="ARBA" id="ARBA00058938"/>
    </source>
</evidence>
<feature type="domain" description="HTH iclR-type" evidence="7">
    <location>
        <begin position="40"/>
        <end position="100"/>
    </location>
</feature>
<evidence type="ECO:0000259" key="7">
    <source>
        <dbReference type="PROSITE" id="PS51077"/>
    </source>
</evidence>
<dbReference type="OrthoDB" id="60629at2"/>
<dbReference type="InterPro" id="IPR050707">
    <property type="entry name" value="HTH_MetabolicPath_Reg"/>
</dbReference>
<dbReference type="SUPFAM" id="SSF55781">
    <property type="entry name" value="GAF domain-like"/>
    <property type="match status" value="1"/>
</dbReference>
<keyword evidence="4" id="KW-0804">Transcription</keyword>
<dbReference type="InterPro" id="IPR036388">
    <property type="entry name" value="WH-like_DNA-bd_sf"/>
</dbReference>
<evidence type="ECO:0000313" key="10">
    <source>
        <dbReference type="Proteomes" id="UP000291933"/>
    </source>
</evidence>
<evidence type="ECO:0000256" key="6">
    <source>
        <dbReference type="ARBA" id="ARBA00070406"/>
    </source>
</evidence>
<evidence type="ECO:0000256" key="2">
    <source>
        <dbReference type="ARBA" id="ARBA00023015"/>
    </source>
</evidence>
<feature type="domain" description="IclR-ED" evidence="8">
    <location>
        <begin position="101"/>
        <end position="279"/>
    </location>
</feature>
<protein>
    <recommendedName>
        <fullName evidence="6">Glycerol operon regulatory protein</fullName>
    </recommendedName>
</protein>
<proteinExistence type="predicted"/>
<accession>A0A4V6MV46</accession>
<keyword evidence="3" id="KW-0238">DNA-binding</keyword>
<reference evidence="9 10" key="1">
    <citation type="submission" date="2019-01" db="EMBL/GenBank/DDBJ databases">
        <title>Lactibacter flavus gen. nov., sp. nov., a novel bacterium of the family Propionibacteriaceae isolated from raw milk and dairy products.</title>
        <authorList>
            <person name="Huptas C."/>
            <person name="Wenning M."/>
            <person name="Breitenwieser F."/>
            <person name="Doll E."/>
            <person name="Von Neubeck M."/>
            <person name="Busse H.-J."/>
            <person name="Scherer S."/>
        </authorList>
    </citation>
    <scope>NUCLEOTIDE SEQUENCE [LARGE SCALE GENOMIC DNA]</scope>
    <source>
        <strain evidence="9 10">DSM 22130</strain>
    </source>
</reference>
<dbReference type="AlphaFoldDB" id="A0A4V6MV46"/>
<evidence type="ECO:0000259" key="8">
    <source>
        <dbReference type="PROSITE" id="PS51078"/>
    </source>
</evidence>
<dbReference type="GO" id="GO:0003677">
    <property type="term" value="F:DNA binding"/>
    <property type="evidence" value="ECO:0007669"/>
    <property type="project" value="UniProtKB-KW"/>
</dbReference>
<dbReference type="InterPro" id="IPR014757">
    <property type="entry name" value="Tscrpt_reg_IclR_C"/>
</dbReference>
<dbReference type="PANTHER" id="PTHR30136:SF24">
    <property type="entry name" value="HTH-TYPE TRANSCRIPTIONAL REPRESSOR ALLR"/>
    <property type="match status" value="1"/>
</dbReference>
<dbReference type="FunFam" id="1.10.10.10:FF:000056">
    <property type="entry name" value="IclR family transcriptional regulator"/>
    <property type="match status" value="1"/>
</dbReference>
<dbReference type="Proteomes" id="UP000291933">
    <property type="component" value="Unassembled WGS sequence"/>
</dbReference>
<dbReference type="Gene3D" id="3.30.450.40">
    <property type="match status" value="1"/>
</dbReference>
<comment type="function">
    <text evidence="5">May be an activator protein for the gylABX operon.</text>
</comment>
<evidence type="ECO:0000256" key="1">
    <source>
        <dbReference type="ARBA" id="ARBA00022798"/>
    </source>
</evidence>
<dbReference type="PROSITE" id="PS51077">
    <property type="entry name" value="HTH_ICLR"/>
    <property type="match status" value="1"/>
</dbReference>
<keyword evidence="1" id="KW-0319">Glycerol metabolism</keyword>
<keyword evidence="10" id="KW-1185">Reference proteome</keyword>
<evidence type="ECO:0000313" key="9">
    <source>
        <dbReference type="EMBL" id="TBT94681.1"/>
    </source>
</evidence>
<organism evidence="9 10">
    <name type="scientific">Propioniciclava tarda</name>
    <dbReference type="NCBI Taxonomy" id="433330"/>
    <lineage>
        <taxon>Bacteria</taxon>
        <taxon>Bacillati</taxon>
        <taxon>Actinomycetota</taxon>
        <taxon>Actinomycetes</taxon>
        <taxon>Propionibacteriales</taxon>
        <taxon>Propionibacteriaceae</taxon>
        <taxon>Propioniciclava</taxon>
    </lineage>
</organism>